<feature type="domain" description="EF-hand" evidence="13">
    <location>
        <begin position="261"/>
        <end position="296"/>
    </location>
</feature>
<evidence type="ECO:0000256" key="2">
    <source>
        <dbReference type="ARBA" id="ARBA00022723"/>
    </source>
</evidence>
<dbReference type="InterPro" id="IPR018247">
    <property type="entry name" value="EF_Hand_1_Ca_BS"/>
</dbReference>
<keyword evidence="14" id="KW-1185">Reference proteome</keyword>
<evidence type="ECO:0000313" key="15">
    <source>
        <dbReference type="WBParaSite" id="PgR038X_g090_t01"/>
    </source>
</evidence>
<evidence type="ECO:0000313" key="14">
    <source>
        <dbReference type="Proteomes" id="UP000887569"/>
    </source>
</evidence>
<keyword evidence="2" id="KW-0479">Metal-binding</keyword>
<feature type="signal peptide" evidence="12">
    <location>
        <begin position="1"/>
        <end position="19"/>
    </location>
</feature>
<accession>A0A915BG54</accession>
<dbReference type="InterPro" id="IPR002048">
    <property type="entry name" value="EF_hand_dom"/>
</dbReference>
<dbReference type="FunFam" id="1.10.238.10:FF:000104">
    <property type="entry name" value="calumenin isoform X1"/>
    <property type="match status" value="1"/>
</dbReference>
<dbReference type="GO" id="GO:0015031">
    <property type="term" value="P:protein transport"/>
    <property type="evidence" value="ECO:0007669"/>
    <property type="project" value="UniProtKB-ARBA"/>
</dbReference>
<evidence type="ECO:0000256" key="3">
    <source>
        <dbReference type="ARBA" id="ARBA00022729"/>
    </source>
</evidence>
<evidence type="ECO:0000256" key="9">
    <source>
        <dbReference type="ARBA" id="ARBA00056975"/>
    </source>
</evidence>
<keyword evidence="3 12" id="KW-0732">Signal</keyword>
<dbReference type="GO" id="GO:0005788">
    <property type="term" value="C:endoplasmic reticulum lumen"/>
    <property type="evidence" value="ECO:0007669"/>
    <property type="project" value="UniProtKB-SubCell"/>
</dbReference>
<evidence type="ECO:0000256" key="11">
    <source>
        <dbReference type="ARBA" id="ARBA00072696"/>
    </source>
</evidence>
<evidence type="ECO:0000256" key="5">
    <source>
        <dbReference type="ARBA" id="ARBA00022824"/>
    </source>
</evidence>
<evidence type="ECO:0000256" key="1">
    <source>
        <dbReference type="ARBA" id="ARBA00004319"/>
    </source>
</evidence>
<dbReference type="PROSITE" id="PS00018">
    <property type="entry name" value="EF_HAND_1"/>
    <property type="match status" value="5"/>
</dbReference>
<dbReference type="WBParaSite" id="PgR038X_g090_t01">
    <property type="protein sequence ID" value="PgR038X_g090_t01"/>
    <property type="gene ID" value="PgR038X_g090"/>
</dbReference>
<dbReference type="Proteomes" id="UP000887569">
    <property type="component" value="Unplaced"/>
</dbReference>
<dbReference type="AlphaFoldDB" id="A0A915BG54"/>
<evidence type="ECO:0000256" key="12">
    <source>
        <dbReference type="SAM" id="SignalP"/>
    </source>
</evidence>
<dbReference type="PANTHER" id="PTHR10827">
    <property type="entry name" value="RETICULOCALBIN"/>
    <property type="match status" value="1"/>
</dbReference>
<keyword evidence="4" id="KW-0677">Repeat</keyword>
<dbReference type="Gene3D" id="1.10.238.10">
    <property type="entry name" value="EF-hand"/>
    <property type="match status" value="3"/>
</dbReference>
<comment type="subunit">
    <text evidence="10">Interacts with PCSK6 (immature form including the propeptide); probably involved in the maturation and the secretion of PCSK6.</text>
</comment>
<proteinExistence type="predicted"/>
<feature type="domain" description="EF-hand" evidence="13">
    <location>
        <begin position="69"/>
        <end position="104"/>
    </location>
</feature>
<sequence length="313" mass="35735">MGSALWWLLPVLLACVIVADREHEAHGASSAKFRVDHEAKGQHDAHADHRAVLGSKKSADEFDDLPAEESKRRLAIIARRMDANGDGFVDANELIDWIHKSMMSLDKEETAERFTEMDVDRDGFVTWQEYLIEAFGDGEAPVEEMDADDKKLMDEDHHYFLAADSDQDGRLSTEEFEAFQNPEHYSHMHKTLVEMTMLEKDRNVDGKVDLKEFLGDIGENIESEWYTVEKNRFEDEYDVDKNGFLEGDEITRWLVPDMHETAKQEAEHLISSADKDGDGRLTVDEIVAEHALFVGSEATNFGERLTDMTHEEL</sequence>
<keyword evidence="7" id="KW-0325">Glycoprotein</keyword>
<dbReference type="Pfam" id="PF13202">
    <property type="entry name" value="EF-hand_5"/>
    <property type="match status" value="1"/>
</dbReference>
<keyword evidence="5" id="KW-0256">Endoplasmic reticulum</keyword>
<protein>
    <recommendedName>
        <fullName evidence="11">Reticulocalbin-3</fullName>
    </recommendedName>
</protein>
<evidence type="ECO:0000256" key="4">
    <source>
        <dbReference type="ARBA" id="ARBA00022737"/>
    </source>
</evidence>
<dbReference type="PROSITE" id="PS50222">
    <property type="entry name" value="EF_HAND_2"/>
    <property type="match status" value="3"/>
</dbReference>
<dbReference type="CDD" id="cd16227">
    <property type="entry name" value="EFh_CREC_RCN2_like"/>
    <property type="match status" value="1"/>
</dbReference>
<dbReference type="SUPFAM" id="SSF47473">
    <property type="entry name" value="EF-hand"/>
    <property type="match status" value="2"/>
</dbReference>
<feature type="domain" description="EF-hand" evidence="13">
    <location>
        <begin position="105"/>
        <end position="140"/>
    </location>
</feature>
<evidence type="ECO:0000256" key="10">
    <source>
        <dbReference type="ARBA" id="ARBA00063143"/>
    </source>
</evidence>
<dbReference type="PANTHER" id="PTHR10827:SF95">
    <property type="entry name" value="LD34388P"/>
    <property type="match status" value="1"/>
</dbReference>
<keyword evidence="6" id="KW-0106">Calcium</keyword>
<dbReference type="InterPro" id="IPR011992">
    <property type="entry name" value="EF-hand-dom_pair"/>
</dbReference>
<evidence type="ECO:0000256" key="7">
    <source>
        <dbReference type="ARBA" id="ARBA00023180"/>
    </source>
</evidence>
<dbReference type="Pfam" id="PF13499">
    <property type="entry name" value="EF-hand_7"/>
    <property type="match status" value="2"/>
</dbReference>
<comment type="function">
    <text evidence="9">Probable molecular chaperone assisting protein biosynthesis and transport in the endoplasmic reticulum. Required for the proper biosynthesis and transport of pulmonary surfactant-associated protein A/SP-A, pulmonary surfactant-associated protein D/SP-D and the lipid transporter ABCA3. By regulating both the proper expression and the degradation through the endoplasmic reticulum-associated protein degradation pathway of these proteins plays a crucial role in pulmonary surfactant homeostasis. Has an anti-fibrotic activity by negatively regulating the secretion of type I and type III collagens. This calcium-binding protein also transiently associates with immature PCSK6 and regulates its secretion.</text>
</comment>
<comment type="subcellular location">
    <subcellularLocation>
        <location evidence="1">Endoplasmic reticulum lumen</location>
    </subcellularLocation>
</comment>
<dbReference type="SMART" id="SM00054">
    <property type="entry name" value="EFh"/>
    <property type="match status" value="5"/>
</dbReference>
<keyword evidence="8" id="KW-0143">Chaperone</keyword>
<evidence type="ECO:0000259" key="13">
    <source>
        <dbReference type="PROSITE" id="PS50222"/>
    </source>
</evidence>
<feature type="chain" id="PRO_5037917249" description="Reticulocalbin-3" evidence="12">
    <location>
        <begin position="20"/>
        <end position="313"/>
    </location>
</feature>
<reference evidence="15" key="1">
    <citation type="submission" date="2022-11" db="UniProtKB">
        <authorList>
            <consortium name="WormBaseParasite"/>
        </authorList>
    </citation>
    <scope>IDENTIFICATION</scope>
</reference>
<evidence type="ECO:0000256" key="8">
    <source>
        <dbReference type="ARBA" id="ARBA00023186"/>
    </source>
</evidence>
<organism evidence="14 15">
    <name type="scientific">Parascaris univalens</name>
    <name type="common">Nematode worm</name>
    <dbReference type="NCBI Taxonomy" id="6257"/>
    <lineage>
        <taxon>Eukaryota</taxon>
        <taxon>Metazoa</taxon>
        <taxon>Ecdysozoa</taxon>
        <taxon>Nematoda</taxon>
        <taxon>Chromadorea</taxon>
        <taxon>Rhabditida</taxon>
        <taxon>Spirurina</taxon>
        <taxon>Ascaridomorpha</taxon>
        <taxon>Ascaridoidea</taxon>
        <taxon>Ascarididae</taxon>
        <taxon>Parascaris</taxon>
    </lineage>
</organism>
<evidence type="ECO:0000256" key="6">
    <source>
        <dbReference type="ARBA" id="ARBA00022837"/>
    </source>
</evidence>
<dbReference type="GO" id="GO:0005509">
    <property type="term" value="F:calcium ion binding"/>
    <property type="evidence" value="ECO:0007669"/>
    <property type="project" value="InterPro"/>
</dbReference>
<name>A0A915BG54_PARUN</name>